<sequence>MTELLLVGNSARDDPFEDGQYCLFDFPQRRQIEKATSTLQNLIQISNFVLMLFSSTVSFSSTSAEAVANLKLTCISVLRCLITCCGRDIHLFQTRWGPCFAHRNFKQNCCPGHEAVPYTCGYERYNSDLMALKDLHRAVLASMTTVEKKLNLCREFIEKYQSSGARAKRRFHNFFYLSAKPMWGCWVYHCGQSTSAWIGKWGRQFRYSGFRIRKCHGKAARSLHIERVKI</sequence>
<dbReference type="EMBL" id="HACM01006639">
    <property type="protein sequence ID" value="CRZ07081.1"/>
    <property type="molecule type" value="Transcribed_RNA"/>
</dbReference>
<dbReference type="AlphaFoldDB" id="A0A0H5QZE0"/>
<name>A0A0H5QZE0_9EUKA</name>
<proteinExistence type="predicted"/>
<reference evidence="1" key="1">
    <citation type="submission" date="2015-04" db="EMBL/GenBank/DDBJ databases">
        <title>The genome sequence of the plant pathogenic Rhizarian Plasmodiophora brassicae reveals insights in its biotrophic life cycle and the origin of chitin synthesis.</title>
        <authorList>
            <person name="Schwelm A."/>
            <person name="Fogelqvist J."/>
            <person name="Knaust A."/>
            <person name="Julke S."/>
            <person name="Lilja T."/>
            <person name="Dhandapani V."/>
            <person name="Bonilla-Rosso G."/>
            <person name="Karlsson M."/>
            <person name="Shevchenko A."/>
            <person name="Choi S.R."/>
            <person name="Kim H.G."/>
            <person name="Park J.Y."/>
            <person name="Lim Y.P."/>
            <person name="Ludwig-Muller J."/>
            <person name="Dixelius C."/>
        </authorList>
    </citation>
    <scope>NUCLEOTIDE SEQUENCE</scope>
    <source>
        <tissue evidence="1">Potato root galls</tissue>
    </source>
</reference>
<evidence type="ECO:0000313" key="1">
    <source>
        <dbReference type="EMBL" id="CRZ07081.1"/>
    </source>
</evidence>
<organism evidence="1">
    <name type="scientific">Spongospora subterranea</name>
    <dbReference type="NCBI Taxonomy" id="70186"/>
    <lineage>
        <taxon>Eukaryota</taxon>
        <taxon>Sar</taxon>
        <taxon>Rhizaria</taxon>
        <taxon>Endomyxa</taxon>
        <taxon>Phytomyxea</taxon>
        <taxon>Plasmodiophorida</taxon>
        <taxon>Plasmodiophoridae</taxon>
        <taxon>Spongospora</taxon>
    </lineage>
</organism>
<accession>A0A0H5QZE0</accession>
<protein>
    <submittedName>
        <fullName evidence="1">Uncharacterized protein</fullName>
    </submittedName>
</protein>